<accession>A0A8H4QRZ2</accession>
<protein>
    <submittedName>
        <fullName evidence="1">Uncharacterized protein</fullName>
    </submittedName>
</protein>
<comment type="caution">
    <text evidence="1">The sequence shown here is derived from an EMBL/GenBank/DDBJ whole genome shotgun (WGS) entry which is preliminary data.</text>
</comment>
<evidence type="ECO:0000313" key="1">
    <source>
        <dbReference type="EMBL" id="KAF4616325.1"/>
    </source>
</evidence>
<gene>
    <name evidence="1" type="ORF">D9613_008496</name>
</gene>
<keyword evidence="2" id="KW-1185">Reference proteome</keyword>
<organism evidence="1 2">
    <name type="scientific">Agrocybe pediades</name>
    <dbReference type="NCBI Taxonomy" id="84607"/>
    <lineage>
        <taxon>Eukaryota</taxon>
        <taxon>Fungi</taxon>
        <taxon>Dikarya</taxon>
        <taxon>Basidiomycota</taxon>
        <taxon>Agaricomycotina</taxon>
        <taxon>Agaricomycetes</taxon>
        <taxon>Agaricomycetidae</taxon>
        <taxon>Agaricales</taxon>
        <taxon>Agaricineae</taxon>
        <taxon>Strophariaceae</taxon>
        <taxon>Agrocybe</taxon>
    </lineage>
</organism>
<proteinExistence type="predicted"/>
<dbReference type="AlphaFoldDB" id="A0A8H4QRZ2"/>
<dbReference type="Proteomes" id="UP000521872">
    <property type="component" value="Unassembled WGS sequence"/>
</dbReference>
<evidence type="ECO:0000313" key="2">
    <source>
        <dbReference type="Proteomes" id="UP000521872"/>
    </source>
</evidence>
<name>A0A8H4QRZ2_9AGAR</name>
<dbReference type="EMBL" id="JAACJL010000031">
    <property type="protein sequence ID" value="KAF4616325.1"/>
    <property type="molecule type" value="Genomic_DNA"/>
</dbReference>
<sequence>MAIAGSNAQHCVTYFEDSACHSLGGLDIVNGNSCANVNTGTQVNSFKCSANTNLWGVAAAKRFANLI</sequence>
<reference evidence="1 2" key="1">
    <citation type="submission" date="2019-12" db="EMBL/GenBank/DDBJ databases">
        <authorList>
            <person name="Floudas D."/>
            <person name="Bentzer J."/>
            <person name="Ahren D."/>
            <person name="Johansson T."/>
            <person name="Persson P."/>
            <person name="Tunlid A."/>
        </authorList>
    </citation>
    <scope>NUCLEOTIDE SEQUENCE [LARGE SCALE GENOMIC DNA]</scope>
    <source>
        <strain evidence="1 2">CBS 102.39</strain>
    </source>
</reference>